<dbReference type="EMBL" id="CM027685">
    <property type="protein sequence ID" value="KAG0527325.1"/>
    <property type="molecule type" value="Genomic_DNA"/>
</dbReference>
<dbReference type="AlphaFoldDB" id="A0A921QV61"/>
<gene>
    <name evidence="2" type="ORF">BDA96_06G224000</name>
</gene>
<dbReference type="Proteomes" id="UP000807115">
    <property type="component" value="Chromosome 6"/>
</dbReference>
<keyword evidence="1" id="KW-0812">Transmembrane</keyword>
<reference evidence="2" key="1">
    <citation type="journal article" date="2019" name="BMC Genomics">
        <title>A new reference genome for Sorghum bicolor reveals high levels of sequence similarity between sweet and grain genotypes: implications for the genetics of sugar metabolism.</title>
        <authorList>
            <person name="Cooper E.A."/>
            <person name="Brenton Z.W."/>
            <person name="Flinn B.S."/>
            <person name="Jenkins J."/>
            <person name="Shu S."/>
            <person name="Flowers D."/>
            <person name="Luo F."/>
            <person name="Wang Y."/>
            <person name="Xia P."/>
            <person name="Barry K."/>
            <person name="Daum C."/>
            <person name="Lipzen A."/>
            <person name="Yoshinaga Y."/>
            <person name="Schmutz J."/>
            <person name="Saski C."/>
            <person name="Vermerris W."/>
            <person name="Kresovich S."/>
        </authorList>
    </citation>
    <scope>NUCLEOTIDE SEQUENCE</scope>
</reference>
<evidence type="ECO:0000256" key="1">
    <source>
        <dbReference type="SAM" id="Phobius"/>
    </source>
</evidence>
<reference evidence="2" key="2">
    <citation type="submission" date="2020-10" db="EMBL/GenBank/DDBJ databases">
        <authorList>
            <person name="Cooper E.A."/>
            <person name="Brenton Z.W."/>
            <person name="Flinn B.S."/>
            <person name="Jenkins J."/>
            <person name="Shu S."/>
            <person name="Flowers D."/>
            <person name="Luo F."/>
            <person name="Wang Y."/>
            <person name="Xia P."/>
            <person name="Barry K."/>
            <person name="Daum C."/>
            <person name="Lipzen A."/>
            <person name="Yoshinaga Y."/>
            <person name="Schmutz J."/>
            <person name="Saski C."/>
            <person name="Vermerris W."/>
            <person name="Kresovich S."/>
        </authorList>
    </citation>
    <scope>NUCLEOTIDE SEQUENCE</scope>
</reference>
<proteinExistence type="predicted"/>
<sequence length="47" mass="5566">MSCIPSPPLSIFLLKFFSLLFFTQNTHFYYQFKSEKEKLCCVGLLRV</sequence>
<accession>A0A921QV61</accession>
<keyword evidence="1" id="KW-1133">Transmembrane helix</keyword>
<evidence type="ECO:0000313" key="3">
    <source>
        <dbReference type="Proteomes" id="UP000807115"/>
    </source>
</evidence>
<organism evidence="2 3">
    <name type="scientific">Sorghum bicolor</name>
    <name type="common">Sorghum</name>
    <name type="synonym">Sorghum vulgare</name>
    <dbReference type="NCBI Taxonomy" id="4558"/>
    <lineage>
        <taxon>Eukaryota</taxon>
        <taxon>Viridiplantae</taxon>
        <taxon>Streptophyta</taxon>
        <taxon>Embryophyta</taxon>
        <taxon>Tracheophyta</taxon>
        <taxon>Spermatophyta</taxon>
        <taxon>Magnoliopsida</taxon>
        <taxon>Liliopsida</taxon>
        <taxon>Poales</taxon>
        <taxon>Poaceae</taxon>
        <taxon>PACMAD clade</taxon>
        <taxon>Panicoideae</taxon>
        <taxon>Andropogonodae</taxon>
        <taxon>Andropogoneae</taxon>
        <taxon>Sorghinae</taxon>
        <taxon>Sorghum</taxon>
    </lineage>
</organism>
<name>A0A921QV61_SORBI</name>
<evidence type="ECO:0000313" key="2">
    <source>
        <dbReference type="EMBL" id="KAG0527325.1"/>
    </source>
</evidence>
<keyword evidence="1" id="KW-0472">Membrane</keyword>
<comment type="caution">
    <text evidence="2">The sequence shown here is derived from an EMBL/GenBank/DDBJ whole genome shotgun (WGS) entry which is preliminary data.</text>
</comment>
<protein>
    <submittedName>
        <fullName evidence="2">Uncharacterized protein</fullName>
    </submittedName>
</protein>
<feature type="transmembrane region" description="Helical" evidence="1">
    <location>
        <begin position="12"/>
        <end position="30"/>
    </location>
</feature>